<dbReference type="AlphaFoldDB" id="A0A7J6KZJ2"/>
<comment type="caution">
    <text evidence="1">The sequence shown here is derived from an EMBL/GenBank/DDBJ whole genome shotgun (WGS) entry which is preliminary data.</text>
</comment>
<name>A0A7J6KZJ2_PERCH</name>
<dbReference type="Proteomes" id="UP000591131">
    <property type="component" value="Unassembled WGS sequence"/>
</dbReference>
<accession>A0A7J6KZJ2</accession>
<keyword evidence="2" id="KW-1185">Reference proteome</keyword>
<evidence type="ECO:0000313" key="1">
    <source>
        <dbReference type="EMBL" id="KAF4652324.1"/>
    </source>
</evidence>
<reference evidence="1 2" key="1">
    <citation type="submission" date="2020-04" db="EMBL/GenBank/DDBJ databases">
        <title>Perkinsus chesapeaki whole genome sequence.</title>
        <authorList>
            <person name="Bogema D.R."/>
        </authorList>
    </citation>
    <scope>NUCLEOTIDE SEQUENCE [LARGE SCALE GENOMIC DNA]</scope>
    <source>
        <strain evidence="1">ATCC PRA-425</strain>
    </source>
</reference>
<organism evidence="1 2">
    <name type="scientific">Perkinsus chesapeaki</name>
    <name type="common">Clam parasite</name>
    <name type="synonym">Perkinsus andrewsi</name>
    <dbReference type="NCBI Taxonomy" id="330153"/>
    <lineage>
        <taxon>Eukaryota</taxon>
        <taxon>Sar</taxon>
        <taxon>Alveolata</taxon>
        <taxon>Perkinsozoa</taxon>
        <taxon>Perkinsea</taxon>
        <taxon>Perkinsida</taxon>
        <taxon>Perkinsidae</taxon>
        <taxon>Perkinsus</taxon>
    </lineage>
</organism>
<evidence type="ECO:0000313" key="2">
    <source>
        <dbReference type="Proteomes" id="UP000591131"/>
    </source>
</evidence>
<sequence>MLLDGFTQLDLPELLHDLPPLQVLNMDRVCAVPPVGTYRVGRQWVEYDDDEYCIDSYGPSIPSYSIGLSERPGIFNPHSVNPLSMSRSESHLLTAMFGPKAQKVRGRYPDYSFARASRFLERRESRSNRRPDPGQYRAFTLFEPNPEKEEFYIAAARRAREQSHPSDERELSKMLSRDARRFNSIA</sequence>
<proteinExistence type="predicted"/>
<dbReference type="EMBL" id="JAAPAO010000938">
    <property type="protein sequence ID" value="KAF4652324.1"/>
    <property type="molecule type" value="Genomic_DNA"/>
</dbReference>
<protein>
    <submittedName>
        <fullName evidence="1">Uncharacterized protein</fullName>
    </submittedName>
</protein>
<gene>
    <name evidence="1" type="ORF">FOL47_011146</name>
</gene>